<reference evidence="3 4" key="1">
    <citation type="submission" date="2023-10" db="EMBL/GenBank/DDBJ databases">
        <title>Chromosome-scale genome assembly provides insights into flower coloration mechanisms of Canna indica.</title>
        <authorList>
            <person name="Li C."/>
        </authorList>
    </citation>
    <scope>NUCLEOTIDE SEQUENCE [LARGE SCALE GENOMIC DNA]</scope>
    <source>
        <tissue evidence="3">Flower</tissue>
    </source>
</reference>
<evidence type="ECO:0000313" key="3">
    <source>
        <dbReference type="EMBL" id="WOK97305.1"/>
    </source>
</evidence>
<evidence type="ECO:0000313" key="4">
    <source>
        <dbReference type="Proteomes" id="UP001327560"/>
    </source>
</evidence>
<protein>
    <submittedName>
        <fullName evidence="3">CBL-interacting serine/threonine-protein kinase 14-like</fullName>
    </submittedName>
</protein>
<gene>
    <name evidence="3" type="ORF">Cni_G06013</name>
</gene>
<dbReference type="GO" id="GO:0005524">
    <property type="term" value="F:ATP binding"/>
    <property type="evidence" value="ECO:0007669"/>
    <property type="project" value="InterPro"/>
</dbReference>
<dbReference type="InterPro" id="IPR008271">
    <property type="entry name" value="Ser/Thr_kinase_AS"/>
</dbReference>
<dbReference type="PROSITE" id="PS00108">
    <property type="entry name" value="PROTEIN_KINASE_ST"/>
    <property type="match status" value="1"/>
</dbReference>
<keyword evidence="3" id="KW-0418">Kinase</keyword>
<keyword evidence="4" id="KW-1185">Reference proteome</keyword>
<dbReference type="Pfam" id="PF00069">
    <property type="entry name" value="Pkinase"/>
    <property type="match status" value="1"/>
</dbReference>
<feature type="region of interest" description="Disordered" evidence="1">
    <location>
        <begin position="1"/>
        <end position="80"/>
    </location>
</feature>
<dbReference type="GO" id="GO:0004672">
    <property type="term" value="F:protein kinase activity"/>
    <property type="evidence" value="ECO:0007669"/>
    <property type="project" value="InterPro"/>
</dbReference>
<dbReference type="Proteomes" id="UP001327560">
    <property type="component" value="Chromosome 2"/>
</dbReference>
<feature type="compositionally biased region" description="Pro residues" evidence="1">
    <location>
        <begin position="34"/>
        <end position="47"/>
    </location>
</feature>
<dbReference type="AlphaFoldDB" id="A0AAQ3Q3P1"/>
<keyword evidence="3" id="KW-0808">Transferase</keyword>
<feature type="compositionally biased region" description="Polar residues" evidence="1">
    <location>
        <begin position="1"/>
        <end position="21"/>
    </location>
</feature>
<feature type="domain" description="Protein kinase" evidence="2">
    <location>
        <begin position="1"/>
        <end position="158"/>
    </location>
</feature>
<sequence>MPATSPPDTASLSRFSPTTTAPLIRTFHPRDLRPPPVPPPPHPPPPRGAHLPLQGVPHPRARQGQRTLLPSQGRDRFPEDPSRLISAIAYSHSRGVLHRDLKPENLLLDDAGSTCMTTLLRPLILLPSPAQLAPRKACQDRGTSRRRRGSRRPQRDAA</sequence>
<dbReference type="InterPro" id="IPR011009">
    <property type="entry name" value="Kinase-like_dom_sf"/>
</dbReference>
<feature type="region of interest" description="Disordered" evidence="1">
    <location>
        <begin position="132"/>
        <end position="158"/>
    </location>
</feature>
<evidence type="ECO:0000256" key="1">
    <source>
        <dbReference type="SAM" id="MobiDB-lite"/>
    </source>
</evidence>
<dbReference type="Gene3D" id="1.10.510.10">
    <property type="entry name" value="Transferase(Phosphotransferase) domain 1"/>
    <property type="match status" value="1"/>
</dbReference>
<accession>A0AAQ3Q3P1</accession>
<dbReference type="PROSITE" id="PS50011">
    <property type="entry name" value="PROTEIN_KINASE_DOM"/>
    <property type="match status" value="1"/>
</dbReference>
<proteinExistence type="predicted"/>
<evidence type="ECO:0000259" key="2">
    <source>
        <dbReference type="PROSITE" id="PS50011"/>
    </source>
</evidence>
<dbReference type="EMBL" id="CP136891">
    <property type="protein sequence ID" value="WOK97305.1"/>
    <property type="molecule type" value="Genomic_DNA"/>
</dbReference>
<dbReference type="SUPFAM" id="SSF56112">
    <property type="entry name" value="Protein kinase-like (PK-like)"/>
    <property type="match status" value="1"/>
</dbReference>
<name>A0AAQ3Q3P1_9LILI</name>
<dbReference type="InterPro" id="IPR000719">
    <property type="entry name" value="Prot_kinase_dom"/>
</dbReference>
<organism evidence="3 4">
    <name type="scientific">Canna indica</name>
    <name type="common">Indian-shot</name>
    <dbReference type="NCBI Taxonomy" id="4628"/>
    <lineage>
        <taxon>Eukaryota</taxon>
        <taxon>Viridiplantae</taxon>
        <taxon>Streptophyta</taxon>
        <taxon>Embryophyta</taxon>
        <taxon>Tracheophyta</taxon>
        <taxon>Spermatophyta</taxon>
        <taxon>Magnoliopsida</taxon>
        <taxon>Liliopsida</taxon>
        <taxon>Zingiberales</taxon>
        <taxon>Cannaceae</taxon>
        <taxon>Canna</taxon>
    </lineage>
</organism>